<feature type="binding site" evidence="1">
    <location>
        <position position="149"/>
    </location>
    <ligand>
        <name>Ni(2+)</name>
        <dbReference type="ChEBI" id="CHEBI:49786"/>
    </ligand>
</feature>
<evidence type="ECO:0000313" key="5">
    <source>
        <dbReference type="Proteomes" id="UP000295718"/>
    </source>
</evidence>
<dbReference type="AlphaFoldDB" id="A0A4R1R0S0"/>
<dbReference type="InterPro" id="IPR036390">
    <property type="entry name" value="WH_DNA-bd_sf"/>
</dbReference>
<feature type="binding site" evidence="1">
    <location>
        <position position="147"/>
    </location>
    <ligand>
        <name>Ni(2+)</name>
        <dbReference type="ChEBI" id="CHEBI:49786"/>
    </ligand>
</feature>
<evidence type="ECO:0000259" key="3">
    <source>
        <dbReference type="Pfam" id="PF08279"/>
    </source>
</evidence>
<reference evidence="4 5" key="1">
    <citation type="submission" date="2019-03" db="EMBL/GenBank/DDBJ databases">
        <title>Genomic Encyclopedia of Type Strains, Phase IV (KMG-IV): sequencing the most valuable type-strain genomes for metagenomic binning, comparative biology and taxonomic classification.</title>
        <authorList>
            <person name="Goeker M."/>
        </authorList>
    </citation>
    <scope>NUCLEOTIDE SEQUENCE [LARGE SCALE GENOMIC DNA]</scope>
    <source>
        <strain evidence="4 5">DSM 100556</strain>
    </source>
</reference>
<feature type="binding site" evidence="1">
    <location>
        <position position="88"/>
    </location>
    <ligand>
        <name>Ni(2+)</name>
        <dbReference type="ChEBI" id="CHEBI:49786"/>
    </ligand>
</feature>
<organism evidence="4 5">
    <name type="scientific">Kineothrix alysoides</name>
    <dbReference type="NCBI Taxonomy" id="1469948"/>
    <lineage>
        <taxon>Bacteria</taxon>
        <taxon>Bacillati</taxon>
        <taxon>Bacillota</taxon>
        <taxon>Clostridia</taxon>
        <taxon>Lachnospirales</taxon>
        <taxon>Lachnospiraceae</taxon>
        <taxon>Kineothrix</taxon>
    </lineage>
</organism>
<dbReference type="RefSeq" id="WP_242843263.1">
    <property type="nucleotide sequence ID" value="NZ_JPNB01000001.1"/>
</dbReference>
<dbReference type="EMBL" id="SLUO01000005">
    <property type="protein sequence ID" value="TCL58910.1"/>
    <property type="molecule type" value="Genomic_DNA"/>
</dbReference>
<dbReference type="InterPro" id="IPR036388">
    <property type="entry name" value="WH-like_DNA-bd_sf"/>
</dbReference>
<accession>A0A4R1R0S0</accession>
<evidence type="ECO:0008006" key="6">
    <source>
        <dbReference type="Google" id="ProtNLM"/>
    </source>
</evidence>
<dbReference type="InterPro" id="IPR004173">
    <property type="entry name" value="3H_domain"/>
</dbReference>
<dbReference type="InterPro" id="IPR035922">
    <property type="entry name" value="3H_dom_sf"/>
</dbReference>
<sequence length="174" mass="19717">MVMMMEGDARRKTILEILHKESLPVSGTELAGRLGVSRQVIVQDIALLRATDKNILSTNKGYILFVEKSNRKRRTYKVKHADEAILDELNTIVDFGGKILDVVIEHEIYGQIAADLIINSRTDAESFVNQTLKYKTKPLNNLTYGVHFHTVEADSEEILDRIEDALRGKGYLME</sequence>
<keyword evidence="1" id="KW-0479">Metal-binding</keyword>
<evidence type="ECO:0000313" key="4">
    <source>
        <dbReference type="EMBL" id="TCL58910.1"/>
    </source>
</evidence>
<dbReference type="Pfam" id="PF08279">
    <property type="entry name" value="HTH_11"/>
    <property type="match status" value="1"/>
</dbReference>
<dbReference type="Pfam" id="PF02829">
    <property type="entry name" value="3H"/>
    <property type="match status" value="1"/>
</dbReference>
<dbReference type="InterPro" id="IPR026043">
    <property type="entry name" value="NadR"/>
</dbReference>
<dbReference type="SUPFAM" id="SSF46785">
    <property type="entry name" value="Winged helix' DNA-binding domain"/>
    <property type="match status" value="1"/>
</dbReference>
<protein>
    <recommendedName>
        <fullName evidence="6">Transcriptional regulator</fullName>
    </recommendedName>
</protein>
<dbReference type="PANTHER" id="PTHR40068:SF1">
    <property type="entry name" value="TRANSCRIPTION REPRESSOR NIAR-RELATED"/>
    <property type="match status" value="1"/>
</dbReference>
<feature type="domain" description="Helix-turn-helix type 11" evidence="3">
    <location>
        <begin position="10"/>
        <end position="63"/>
    </location>
</feature>
<feature type="binding site" evidence="1">
    <location>
        <position position="80"/>
    </location>
    <ligand>
        <name>Ni(2+)</name>
        <dbReference type="ChEBI" id="CHEBI:49786"/>
    </ligand>
</feature>
<dbReference type="GO" id="GO:0046872">
    <property type="term" value="F:metal ion binding"/>
    <property type="evidence" value="ECO:0007669"/>
    <property type="project" value="UniProtKB-KW"/>
</dbReference>
<dbReference type="PANTHER" id="PTHR40068">
    <property type="entry name" value="TRANSCRIPTION REPRESSOR NIAR-RELATED"/>
    <property type="match status" value="1"/>
</dbReference>
<dbReference type="InterPro" id="IPR013196">
    <property type="entry name" value="HTH_11"/>
</dbReference>
<proteinExistence type="predicted"/>
<dbReference type="Gene3D" id="1.10.10.10">
    <property type="entry name" value="Winged helix-like DNA-binding domain superfamily/Winged helix DNA-binding domain"/>
    <property type="match status" value="1"/>
</dbReference>
<feature type="domain" description="3H" evidence="2">
    <location>
        <begin position="77"/>
        <end position="172"/>
    </location>
</feature>
<dbReference type="Proteomes" id="UP000295718">
    <property type="component" value="Unassembled WGS sequence"/>
</dbReference>
<dbReference type="Gene3D" id="3.30.1340.20">
    <property type="entry name" value="3H domain"/>
    <property type="match status" value="1"/>
</dbReference>
<name>A0A4R1R0S0_9FIRM</name>
<evidence type="ECO:0000259" key="2">
    <source>
        <dbReference type="Pfam" id="PF02829"/>
    </source>
</evidence>
<dbReference type="STRING" id="1469948.GCA_000732725_01786"/>
<dbReference type="SUPFAM" id="SSF75500">
    <property type="entry name" value="Putative transcriptional regulator TM1602, C-terminal domain"/>
    <property type="match status" value="1"/>
</dbReference>
<comment type="caution">
    <text evidence="4">The sequence shown here is derived from an EMBL/GenBank/DDBJ whole genome shotgun (WGS) entry which is preliminary data.</text>
</comment>
<gene>
    <name evidence="4" type="ORF">EDD76_10580</name>
</gene>
<dbReference type="PIRSF" id="PIRSF037847">
    <property type="entry name" value="NiaR"/>
    <property type="match status" value="1"/>
</dbReference>
<keyword evidence="5" id="KW-1185">Reference proteome</keyword>
<keyword evidence="1" id="KW-0533">Nickel</keyword>
<evidence type="ECO:0000256" key="1">
    <source>
        <dbReference type="PIRSR" id="PIRSR037847-1"/>
    </source>
</evidence>